<protein>
    <recommendedName>
        <fullName evidence="1">NadR/Ttd14 AAA domain-containing protein</fullName>
    </recommendedName>
</protein>
<dbReference type="GO" id="GO:0005525">
    <property type="term" value="F:GTP binding"/>
    <property type="evidence" value="ECO:0007669"/>
    <property type="project" value="TreeGrafter"/>
</dbReference>
<feature type="domain" description="NadR/Ttd14 AAA" evidence="1">
    <location>
        <begin position="16"/>
        <end position="155"/>
    </location>
</feature>
<dbReference type="Gene3D" id="3.40.50.300">
    <property type="entry name" value="P-loop containing nucleotide triphosphate hydrolases"/>
    <property type="match status" value="1"/>
</dbReference>
<organism evidence="2 3">
    <name type="scientific">Pristionchus entomophagus</name>
    <dbReference type="NCBI Taxonomy" id="358040"/>
    <lineage>
        <taxon>Eukaryota</taxon>
        <taxon>Metazoa</taxon>
        <taxon>Ecdysozoa</taxon>
        <taxon>Nematoda</taxon>
        <taxon>Chromadorea</taxon>
        <taxon>Rhabditida</taxon>
        <taxon>Rhabditina</taxon>
        <taxon>Diplogasteromorpha</taxon>
        <taxon>Diplogasteroidea</taxon>
        <taxon>Neodiplogasteridae</taxon>
        <taxon>Pristionchus</taxon>
    </lineage>
</organism>
<dbReference type="PANTHER" id="PTHR34932">
    <property type="entry name" value="TRPL TRANSLOCATION DEFECT PROTEIN 14"/>
    <property type="match status" value="1"/>
</dbReference>
<reference evidence="2" key="1">
    <citation type="submission" date="2023-10" db="EMBL/GenBank/DDBJ databases">
        <title>Genome assembly of Pristionchus species.</title>
        <authorList>
            <person name="Yoshida K."/>
            <person name="Sommer R.J."/>
        </authorList>
    </citation>
    <scope>NUCLEOTIDE SEQUENCE</scope>
    <source>
        <strain evidence="2">RS0144</strain>
    </source>
</reference>
<name>A0AAV5TB73_9BILA</name>
<keyword evidence="3" id="KW-1185">Reference proteome</keyword>
<dbReference type="InterPro" id="IPR027417">
    <property type="entry name" value="P-loop_NTPase"/>
</dbReference>
<evidence type="ECO:0000313" key="2">
    <source>
        <dbReference type="EMBL" id="GMS91343.1"/>
    </source>
</evidence>
<dbReference type="AlphaFoldDB" id="A0AAV5TB73"/>
<dbReference type="GO" id="GO:0070300">
    <property type="term" value="F:phosphatidic acid binding"/>
    <property type="evidence" value="ECO:0007669"/>
    <property type="project" value="TreeGrafter"/>
</dbReference>
<evidence type="ECO:0000313" key="3">
    <source>
        <dbReference type="Proteomes" id="UP001432027"/>
    </source>
</evidence>
<dbReference type="PANTHER" id="PTHR34932:SF1">
    <property type="entry name" value="TRPL TRANSLOCATION DEFECT PROTEIN 14"/>
    <property type="match status" value="1"/>
</dbReference>
<sequence>MQIRARRNSYGKKVVKVVFSGGPCSGKSSSVAHVKERIQEKYGDQWKCYTVAEAASVLNSTSRVSAAELIGPCLKHWQRDMLECVRMFEKVYDDLASMEPARHTIIFCDGATLDAKVSTPRLMWPQIMDEMGTSERQLMASYDLVLVLHTAPNISETNSI</sequence>
<evidence type="ECO:0000259" key="1">
    <source>
        <dbReference type="Pfam" id="PF13521"/>
    </source>
</evidence>
<dbReference type="InterPro" id="IPR053227">
    <property type="entry name" value="TRPL-trafficking_regulator"/>
</dbReference>
<dbReference type="EMBL" id="BTSX01000003">
    <property type="protein sequence ID" value="GMS91343.1"/>
    <property type="molecule type" value="Genomic_DNA"/>
</dbReference>
<dbReference type="Pfam" id="PF13521">
    <property type="entry name" value="AAA_28"/>
    <property type="match status" value="1"/>
</dbReference>
<gene>
    <name evidence="2" type="ORF">PENTCL1PPCAC_13518</name>
</gene>
<accession>A0AAV5TB73</accession>
<proteinExistence type="predicted"/>
<dbReference type="Proteomes" id="UP001432027">
    <property type="component" value="Unassembled WGS sequence"/>
</dbReference>
<dbReference type="GO" id="GO:0045494">
    <property type="term" value="P:photoreceptor cell maintenance"/>
    <property type="evidence" value="ECO:0007669"/>
    <property type="project" value="TreeGrafter"/>
</dbReference>
<dbReference type="GO" id="GO:0035091">
    <property type="term" value="F:phosphatidylinositol binding"/>
    <property type="evidence" value="ECO:0007669"/>
    <property type="project" value="TreeGrafter"/>
</dbReference>
<dbReference type="InterPro" id="IPR038727">
    <property type="entry name" value="NadR/Ttd14_AAA_dom"/>
</dbReference>
<comment type="caution">
    <text evidence="2">The sequence shown here is derived from an EMBL/GenBank/DDBJ whole genome shotgun (WGS) entry which is preliminary data.</text>
</comment>